<keyword evidence="4 6" id="KW-0472">Membrane</keyword>
<evidence type="ECO:0000256" key="6">
    <source>
        <dbReference type="HAMAP-Rule" id="MF_03058"/>
    </source>
</evidence>
<name>A0A6I8V434_DROPS</name>
<keyword evidence="3 6" id="KW-1133">Transmembrane helix</keyword>
<protein>
    <recommendedName>
        <fullName evidence="6">Vacuolar ATPase assembly integral membrane protein VMA21 homolog</fullName>
    </recommendedName>
</protein>
<dbReference type="Pfam" id="PF09446">
    <property type="entry name" value="VMA21"/>
    <property type="match status" value="1"/>
</dbReference>
<dbReference type="InParanoid" id="A0A6I8V434"/>
<keyword evidence="8" id="KW-1185">Reference proteome</keyword>
<dbReference type="RefSeq" id="XP_002138366.2">
    <property type="nucleotide sequence ID" value="XM_002138330.3"/>
</dbReference>
<evidence type="ECO:0000256" key="2">
    <source>
        <dbReference type="ARBA" id="ARBA00022824"/>
    </source>
</evidence>
<evidence type="ECO:0000256" key="4">
    <source>
        <dbReference type="ARBA" id="ARBA00023136"/>
    </source>
</evidence>
<feature type="transmembrane region" description="Helical" evidence="6">
    <location>
        <begin position="61"/>
        <end position="82"/>
    </location>
</feature>
<organism evidence="8 9">
    <name type="scientific">Drosophila pseudoobscura pseudoobscura</name>
    <name type="common">Fruit fly</name>
    <dbReference type="NCBI Taxonomy" id="46245"/>
    <lineage>
        <taxon>Eukaryota</taxon>
        <taxon>Metazoa</taxon>
        <taxon>Ecdysozoa</taxon>
        <taxon>Arthropoda</taxon>
        <taxon>Hexapoda</taxon>
        <taxon>Insecta</taxon>
        <taxon>Pterygota</taxon>
        <taxon>Neoptera</taxon>
        <taxon>Endopterygota</taxon>
        <taxon>Diptera</taxon>
        <taxon>Brachycera</taxon>
        <taxon>Muscomorpha</taxon>
        <taxon>Ephydroidea</taxon>
        <taxon>Drosophilidae</taxon>
        <taxon>Drosophila</taxon>
        <taxon>Sophophora</taxon>
    </lineage>
</organism>
<dbReference type="Proteomes" id="UP000001819">
    <property type="component" value="Chromosome 3"/>
</dbReference>
<evidence type="ECO:0000313" key="8">
    <source>
        <dbReference type="Proteomes" id="UP000001819"/>
    </source>
</evidence>
<dbReference type="GeneID" id="6898304"/>
<evidence type="ECO:0000256" key="1">
    <source>
        <dbReference type="ARBA" id="ARBA00022692"/>
    </source>
</evidence>
<dbReference type="GO" id="GO:0070072">
    <property type="term" value="P:vacuolar proton-transporting V-type ATPase complex assembly"/>
    <property type="evidence" value="ECO:0007669"/>
    <property type="project" value="UniProtKB-UniRule"/>
</dbReference>
<dbReference type="HAMAP" id="MF_03058">
    <property type="entry name" value="VMA21"/>
    <property type="match status" value="1"/>
</dbReference>
<feature type="transmembrane region" description="Helical" evidence="6">
    <location>
        <begin position="94"/>
        <end position="115"/>
    </location>
</feature>
<dbReference type="AlphaFoldDB" id="A0A6I8V434"/>
<comment type="subcellular location">
    <subcellularLocation>
        <location evidence="6">Endoplasmic reticulum membrane</location>
        <topology evidence="6">Multi-pass membrane protein</topology>
    </subcellularLocation>
    <subcellularLocation>
        <location evidence="6">Endoplasmic reticulum-Golgi intermediate compartment membrane</location>
        <topology evidence="6">Multi-pass membrane protein</topology>
    </subcellularLocation>
    <subcellularLocation>
        <location evidence="6">Cytoplasmic vesicle</location>
        <location evidence="6">COPII-coated vesicle membrane</location>
        <topology evidence="6">Multi-pass membrane protein</topology>
    </subcellularLocation>
</comment>
<dbReference type="Bgee" id="FBgn0246114">
    <property type="expression patterns" value="Expressed in male reproductive system"/>
</dbReference>
<evidence type="ECO:0000256" key="3">
    <source>
        <dbReference type="ARBA" id="ARBA00022989"/>
    </source>
</evidence>
<feature type="region of interest" description="Disordered" evidence="7">
    <location>
        <begin position="24"/>
        <end position="52"/>
    </location>
</feature>
<dbReference type="GO" id="GO:0012507">
    <property type="term" value="C:ER to Golgi transport vesicle membrane"/>
    <property type="evidence" value="ECO:0007669"/>
    <property type="project" value="UniProtKB-SubCell"/>
</dbReference>
<evidence type="ECO:0000313" key="9">
    <source>
        <dbReference type="RefSeq" id="XP_002138366.2"/>
    </source>
</evidence>
<evidence type="ECO:0000256" key="7">
    <source>
        <dbReference type="SAM" id="MobiDB-lite"/>
    </source>
</evidence>
<accession>A0A6I8V434</accession>
<reference evidence="8" key="1">
    <citation type="submission" date="2024-06" db="UniProtKB">
        <authorList>
            <consortium name="RefSeq"/>
        </authorList>
    </citation>
    <scope>NUCLEOTIDE SEQUENCE [LARGE SCALE GENOMIC DNA]</scope>
    <source>
        <strain evidence="8">MV2-25</strain>
    </source>
</reference>
<comment type="function">
    <text evidence="6">Required for the assembly of the V0 complex of the vacuolar ATPase (V-ATPase) in the endoplasmic reticulum.</text>
</comment>
<dbReference type="KEGG" id="dpo:6898304"/>
<keyword evidence="1 6" id="KW-0812">Transmembrane</keyword>
<comment type="similarity">
    <text evidence="6">Belongs to the VMA21 family.</text>
</comment>
<sequence>MCHFIQRKRQFSIGISSKIFRKMTSKTKKTSAGIGGAAARSKQARQQSEDSQDYSSFKTVIFYWMLIVFLPVITFFLLKAVVLDGSFGMSELKVNISSAVGAVVALHIALGLFIYRAYFEGSGSKASKVD</sequence>
<evidence type="ECO:0000256" key="5">
    <source>
        <dbReference type="ARBA" id="ARBA00023329"/>
    </source>
</evidence>
<proteinExistence type="inferred from homology"/>
<dbReference type="GO" id="GO:0033116">
    <property type="term" value="C:endoplasmic reticulum-Golgi intermediate compartment membrane"/>
    <property type="evidence" value="ECO:0007669"/>
    <property type="project" value="UniProtKB-SubCell"/>
</dbReference>
<dbReference type="GO" id="GO:0005789">
    <property type="term" value="C:endoplasmic reticulum membrane"/>
    <property type="evidence" value="ECO:0007669"/>
    <property type="project" value="UniProtKB-SubCell"/>
</dbReference>
<keyword evidence="5 6" id="KW-0968">Cytoplasmic vesicle</keyword>
<gene>
    <name evidence="9" type="primary">LOC6898304</name>
</gene>
<dbReference type="InterPro" id="IPR019013">
    <property type="entry name" value="Vma21"/>
</dbReference>
<feature type="compositionally biased region" description="Low complexity" evidence="7">
    <location>
        <begin position="37"/>
        <end position="46"/>
    </location>
</feature>
<reference evidence="9" key="2">
    <citation type="submission" date="2025-08" db="UniProtKB">
        <authorList>
            <consortium name="RefSeq"/>
        </authorList>
    </citation>
    <scope>IDENTIFICATION</scope>
    <source>
        <strain evidence="9">MV-25-SWS-2005</strain>
        <tissue evidence="9">Whole body</tissue>
    </source>
</reference>
<keyword evidence="2 6" id="KW-0256">Endoplasmic reticulum</keyword>